<protein>
    <recommendedName>
        <fullName evidence="1">DeoR-like transcriptional repressor C-terminal sensor domain-containing protein</fullName>
    </recommendedName>
</protein>
<dbReference type="InterPro" id="IPR037171">
    <property type="entry name" value="NagB/RpiA_transferase-like"/>
</dbReference>
<sequence length="82" mass="8792">MGTLDARSGAMDYTLEEAQIARAMIEQSNCVMVLAASWKFAALASFSVCPVSKIDRLVTEAAPPQETRAVFETAGGMLVLPR</sequence>
<feature type="domain" description="DeoR-like transcriptional repressor C-terminal sensor" evidence="1">
    <location>
        <begin position="4"/>
        <end position="60"/>
    </location>
</feature>
<dbReference type="SUPFAM" id="SSF100950">
    <property type="entry name" value="NagB/RpiA/CoA transferase-like"/>
    <property type="match status" value="1"/>
</dbReference>
<keyword evidence="3" id="KW-1185">Reference proteome</keyword>
<evidence type="ECO:0000313" key="3">
    <source>
        <dbReference type="Proteomes" id="UP001557465"/>
    </source>
</evidence>
<evidence type="ECO:0000259" key="1">
    <source>
        <dbReference type="Pfam" id="PF00455"/>
    </source>
</evidence>
<dbReference type="RefSeq" id="WP_368392238.1">
    <property type="nucleotide sequence ID" value="NZ_JBFRYC010000007.1"/>
</dbReference>
<gene>
    <name evidence="2" type="ORF">AB4874_12590</name>
</gene>
<dbReference type="Pfam" id="PF00455">
    <property type="entry name" value="DeoRC"/>
    <property type="match status" value="1"/>
</dbReference>
<dbReference type="EMBL" id="JBFRYC010000007">
    <property type="protein sequence ID" value="MEX1662479.1"/>
    <property type="molecule type" value="Genomic_DNA"/>
</dbReference>
<proteinExistence type="predicted"/>
<name>A0ABV3TLM2_9RHOB</name>
<dbReference type="InterPro" id="IPR014036">
    <property type="entry name" value="DeoR-like_C"/>
</dbReference>
<evidence type="ECO:0000313" key="2">
    <source>
        <dbReference type="EMBL" id="MEX1662479.1"/>
    </source>
</evidence>
<comment type="caution">
    <text evidence="2">The sequence shown here is derived from an EMBL/GenBank/DDBJ whole genome shotgun (WGS) entry which is preliminary data.</text>
</comment>
<organism evidence="2 3">
    <name type="scientific">Thioclava arctica</name>
    <dbReference type="NCBI Taxonomy" id="3238301"/>
    <lineage>
        <taxon>Bacteria</taxon>
        <taxon>Pseudomonadati</taxon>
        <taxon>Pseudomonadota</taxon>
        <taxon>Alphaproteobacteria</taxon>
        <taxon>Rhodobacterales</taxon>
        <taxon>Paracoccaceae</taxon>
        <taxon>Thioclava</taxon>
    </lineage>
</organism>
<reference evidence="2 3" key="1">
    <citation type="journal article" date="2011" name="Int. J. Syst. Evol. Microbiol.">
        <title>Zhongshania antarctica gen. nov., sp. nov. and Zhongshania guokunii sp. nov., gammaproteobacteria respectively isolated from coastal attached (fast) ice and surface seawater of the Antarctic.</title>
        <authorList>
            <person name="Li H.J."/>
            <person name="Zhang X.Y."/>
            <person name="Chen C.X."/>
            <person name="Zhang Y.J."/>
            <person name="Gao Z.M."/>
            <person name="Yu Y."/>
            <person name="Chen X.L."/>
            <person name="Chen B."/>
            <person name="Zhang Y.Z."/>
        </authorList>
    </citation>
    <scope>NUCLEOTIDE SEQUENCE [LARGE SCALE GENOMIC DNA]</scope>
    <source>
        <strain evidence="2 3">15-R06ZXC-3</strain>
    </source>
</reference>
<accession>A0ABV3TLM2</accession>
<dbReference type="Proteomes" id="UP001557465">
    <property type="component" value="Unassembled WGS sequence"/>
</dbReference>